<evidence type="ECO:0000313" key="3">
    <source>
        <dbReference type="Proteomes" id="UP000886723"/>
    </source>
</evidence>
<keyword evidence="2" id="KW-0378">Hydrolase</keyword>
<dbReference type="Gene3D" id="3.40.50.1110">
    <property type="entry name" value="SGNH hydrolase"/>
    <property type="match status" value="1"/>
</dbReference>
<protein>
    <submittedName>
        <fullName evidence="2">SGNH/GDSL hydrolase family protein</fullName>
    </submittedName>
</protein>
<accession>A0A9D1NRG6</accession>
<dbReference type="InterPro" id="IPR036514">
    <property type="entry name" value="SGNH_hydro_sf"/>
</dbReference>
<dbReference type="Proteomes" id="UP000886723">
    <property type="component" value="Unassembled WGS sequence"/>
</dbReference>
<dbReference type="InterPro" id="IPR051532">
    <property type="entry name" value="Ester_Hydrolysis_Enzymes"/>
</dbReference>
<dbReference type="PANTHER" id="PTHR30383">
    <property type="entry name" value="THIOESTERASE 1/PROTEASE 1/LYSOPHOSPHOLIPASE L1"/>
    <property type="match status" value="1"/>
</dbReference>
<evidence type="ECO:0000259" key="1">
    <source>
        <dbReference type="Pfam" id="PF13472"/>
    </source>
</evidence>
<comment type="caution">
    <text evidence="2">The sequence shown here is derived from an EMBL/GenBank/DDBJ whole genome shotgun (WGS) entry which is preliminary data.</text>
</comment>
<dbReference type="PANTHER" id="PTHR30383:SF5">
    <property type="entry name" value="SGNH HYDROLASE-TYPE ESTERASE DOMAIN-CONTAINING PROTEIN"/>
    <property type="match status" value="1"/>
</dbReference>
<reference evidence="2" key="2">
    <citation type="journal article" date="2021" name="PeerJ">
        <title>Extensive microbial diversity within the chicken gut microbiome revealed by metagenomics and culture.</title>
        <authorList>
            <person name="Gilroy R."/>
            <person name="Ravi A."/>
            <person name="Getino M."/>
            <person name="Pursley I."/>
            <person name="Horton D.L."/>
            <person name="Alikhan N.F."/>
            <person name="Baker D."/>
            <person name="Gharbi K."/>
            <person name="Hall N."/>
            <person name="Watson M."/>
            <person name="Adriaenssens E.M."/>
            <person name="Foster-Nyarko E."/>
            <person name="Jarju S."/>
            <person name="Secka A."/>
            <person name="Antonio M."/>
            <person name="Oren A."/>
            <person name="Chaudhuri R.R."/>
            <person name="La Ragione R."/>
            <person name="Hildebrand F."/>
            <person name="Pallen M.J."/>
        </authorList>
    </citation>
    <scope>NUCLEOTIDE SEQUENCE</scope>
    <source>
        <strain evidence="2">ChiBcec2-4451</strain>
    </source>
</reference>
<dbReference type="Pfam" id="PF13472">
    <property type="entry name" value="Lipase_GDSL_2"/>
    <property type="match status" value="1"/>
</dbReference>
<name>A0A9D1NRG6_9FIRM</name>
<proteinExistence type="predicted"/>
<dbReference type="AlphaFoldDB" id="A0A9D1NRG6"/>
<dbReference type="EMBL" id="DVON01000009">
    <property type="protein sequence ID" value="HIV11569.1"/>
    <property type="molecule type" value="Genomic_DNA"/>
</dbReference>
<evidence type="ECO:0000313" key="2">
    <source>
        <dbReference type="EMBL" id="HIV11569.1"/>
    </source>
</evidence>
<reference evidence="2" key="1">
    <citation type="submission" date="2020-10" db="EMBL/GenBank/DDBJ databases">
        <authorList>
            <person name="Gilroy R."/>
        </authorList>
    </citation>
    <scope>NUCLEOTIDE SEQUENCE</scope>
    <source>
        <strain evidence="2">ChiBcec2-4451</strain>
    </source>
</reference>
<feature type="domain" description="SGNH hydrolase-type esterase" evidence="1">
    <location>
        <begin position="6"/>
        <end position="185"/>
    </location>
</feature>
<dbReference type="InterPro" id="IPR013830">
    <property type="entry name" value="SGNH_hydro"/>
</dbReference>
<dbReference type="GO" id="GO:0004622">
    <property type="term" value="F:phosphatidylcholine lysophospholipase activity"/>
    <property type="evidence" value="ECO:0007669"/>
    <property type="project" value="TreeGrafter"/>
</dbReference>
<organism evidence="2 3">
    <name type="scientific">Candidatus Pullilachnospira stercoravium</name>
    <dbReference type="NCBI Taxonomy" id="2840913"/>
    <lineage>
        <taxon>Bacteria</taxon>
        <taxon>Bacillati</taxon>
        <taxon>Bacillota</taxon>
        <taxon>Clostridia</taxon>
        <taxon>Lachnospirales</taxon>
        <taxon>Lachnospiraceae</taxon>
        <taxon>Lachnospiraceae incertae sedis</taxon>
        <taxon>Candidatus Pullilachnospira</taxon>
    </lineage>
</organism>
<sequence>MADYLFLGDSITDADHLFEPTGLGTGFVSLIAQDPRMKGQRVRNMGHDGFTLERIHRMLLQNGVPAADVITILAGVNDIPVEVYTQRNRIPDEFSFFCREIFSLLSDKSGTRLVVMEPFLFDCPAEYRNWHPYVEEESRILRQTAEQFGALFIPTDRLLRCRAREEGVSEITVDGIHLTDRGNRILAQLWLQKVAPAGAHFKKE</sequence>
<gene>
    <name evidence="2" type="ORF">IAA63_00325</name>
</gene>
<dbReference type="SUPFAM" id="SSF52266">
    <property type="entry name" value="SGNH hydrolase"/>
    <property type="match status" value="1"/>
</dbReference>